<dbReference type="EMBL" id="CP042997">
    <property type="protein sequence ID" value="QEH31800.1"/>
    <property type="molecule type" value="Genomic_DNA"/>
</dbReference>
<dbReference type="RefSeq" id="WP_148590530.1">
    <property type="nucleotide sequence ID" value="NZ_CP042997.1"/>
</dbReference>
<sequence length="277" mass="31224">MNARPGYYSIIQFCPDLSRLEAANVGVILFCPESSFLEARVSPDNSRIQKFFGKQSFDWTRVNSYKAAVQERLEREGAEFRKPEDLEAFARRHGNAIQITAPRPVTVGDPARDLDQLFEEVVGVRKRPNSAGGFRRQLARKLGQAQLGRKLRRDIELEVPGLQKRIEVPFGYKNGRFNLIQPVSFRSDDPAQVVRTASVHAVEGIALYREPDPRLGDLQLVVVGNFASSRRDTRDRVGRILHQGAVQLYASSEVDDLIADIQAHGKELDDELEMAPR</sequence>
<evidence type="ECO:0000313" key="2">
    <source>
        <dbReference type="Proteomes" id="UP000324233"/>
    </source>
</evidence>
<keyword evidence="2" id="KW-1185">Reference proteome</keyword>
<accession>A0A5B9VVQ6</accession>
<dbReference type="OrthoDB" id="279641at2"/>
<dbReference type="Proteomes" id="UP000324233">
    <property type="component" value="Chromosome"/>
</dbReference>
<dbReference type="KEGG" id="agv:OJF2_02650"/>
<evidence type="ECO:0000313" key="1">
    <source>
        <dbReference type="EMBL" id="QEH31800.1"/>
    </source>
</evidence>
<dbReference type="Pfam" id="PF11236">
    <property type="entry name" value="DUF3037"/>
    <property type="match status" value="1"/>
</dbReference>
<name>A0A5B9VVQ6_9BACT</name>
<dbReference type="AlphaFoldDB" id="A0A5B9VVQ6"/>
<organism evidence="1 2">
    <name type="scientific">Aquisphaera giovannonii</name>
    <dbReference type="NCBI Taxonomy" id="406548"/>
    <lineage>
        <taxon>Bacteria</taxon>
        <taxon>Pseudomonadati</taxon>
        <taxon>Planctomycetota</taxon>
        <taxon>Planctomycetia</taxon>
        <taxon>Isosphaerales</taxon>
        <taxon>Isosphaeraceae</taxon>
        <taxon>Aquisphaera</taxon>
    </lineage>
</organism>
<proteinExistence type="predicted"/>
<evidence type="ECO:0008006" key="3">
    <source>
        <dbReference type="Google" id="ProtNLM"/>
    </source>
</evidence>
<reference evidence="1 2" key="1">
    <citation type="submission" date="2019-08" db="EMBL/GenBank/DDBJ databases">
        <title>Deep-cultivation of Planctomycetes and their phenomic and genomic characterization uncovers novel biology.</title>
        <authorList>
            <person name="Wiegand S."/>
            <person name="Jogler M."/>
            <person name="Boedeker C."/>
            <person name="Pinto D."/>
            <person name="Vollmers J."/>
            <person name="Rivas-Marin E."/>
            <person name="Kohn T."/>
            <person name="Peeters S.H."/>
            <person name="Heuer A."/>
            <person name="Rast P."/>
            <person name="Oberbeckmann S."/>
            <person name="Bunk B."/>
            <person name="Jeske O."/>
            <person name="Meyerdierks A."/>
            <person name="Storesund J.E."/>
            <person name="Kallscheuer N."/>
            <person name="Luecker S."/>
            <person name="Lage O.M."/>
            <person name="Pohl T."/>
            <person name="Merkel B.J."/>
            <person name="Hornburger P."/>
            <person name="Mueller R.-W."/>
            <person name="Bruemmer F."/>
            <person name="Labrenz M."/>
            <person name="Spormann A.M."/>
            <person name="Op den Camp H."/>
            <person name="Overmann J."/>
            <person name="Amann R."/>
            <person name="Jetten M.S.M."/>
            <person name="Mascher T."/>
            <person name="Medema M.H."/>
            <person name="Devos D.P."/>
            <person name="Kaster A.-K."/>
            <person name="Ovreas L."/>
            <person name="Rohde M."/>
            <person name="Galperin M.Y."/>
            <person name="Jogler C."/>
        </authorList>
    </citation>
    <scope>NUCLEOTIDE SEQUENCE [LARGE SCALE GENOMIC DNA]</scope>
    <source>
        <strain evidence="1 2">OJF2</strain>
    </source>
</reference>
<gene>
    <name evidence="1" type="ORF">OJF2_02650</name>
</gene>
<protein>
    <recommendedName>
        <fullName evidence="3">DUF3037 domain-containing protein</fullName>
    </recommendedName>
</protein>
<dbReference type="InterPro" id="IPR021398">
    <property type="entry name" value="DUF3037"/>
</dbReference>